<keyword evidence="4" id="KW-0732">Signal</keyword>
<evidence type="ECO:0000256" key="2">
    <source>
        <dbReference type="ARBA" id="ARBA00008814"/>
    </source>
</evidence>
<keyword evidence="5" id="KW-0805">Transcription regulation</keyword>
<evidence type="ECO:0000256" key="7">
    <source>
        <dbReference type="ARBA" id="ARBA00023163"/>
    </source>
</evidence>
<reference evidence="11 12" key="1">
    <citation type="submission" date="2019-01" db="EMBL/GenBank/DDBJ databases">
        <title>Complete genome sequence of Cohnella hallensis HS21 isolated from Korean fir (Abies koreana) rhizospheric soil.</title>
        <authorList>
            <person name="Jiang L."/>
            <person name="Kang S.W."/>
            <person name="Kim S."/>
            <person name="Jung J."/>
            <person name="Kim C.Y."/>
            <person name="Kim D.H."/>
            <person name="Kim S.W."/>
            <person name="Lee J."/>
        </authorList>
    </citation>
    <scope>NUCLEOTIDE SEQUENCE [LARGE SCALE GENOMIC DNA]</scope>
    <source>
        <strain evidence="11 12">HS21</strain>
    </source>
</reference>
<accession>A0A3T1D5A9</accession>
<comment type="subcellular location">
    <subcellularLocation>
        <location evidence="1">Cell envelope</location>
    </subcellularLocation>
</comment>
<dbReference type="PROSITE" id="PS01124">
    <property type="entry name" value="HTH_ARAC_FAMILY_2"/>
    <property type="match status" value="1"/>
</dbReference>
<keyword evidence="6" id="KW-0238">DNA-binding</keyword>
<evidence type="ECO:0000259" key="10">
    <source>
        <dbReference type="PROSITE" id="PS50983"/>
    </source>
</evidence>
<dbReference type="PANTHER" id="PTHR30532">
    <property type="entry name" value="IRON III DICITRATE-BINDING PERIPLASMIC PROTEIN"/>
    <property type="match status" value="1"/>
</dbReference>
<evidence type="ECO:0000256" key="6">
    <source>
        <dbReference type="ARBA" id="ARBA00023125"/>
    </source>
</evidence>
<evidence type="ECO:0000256" key="5">
    <source>
        <dbReference type="ARBA" id="ARBA00023015"/>
    </source>
</evidence>
<dbReference type="Proteomes" id="UP000289856">
    <property type="component" value="Chromosome"/>
</dbReference>
<keyword evidence="7" id="KW-0804">Transcription</keyword>
<feature type="region of interest" description="Disordered" evidence="8">
    <location>
        <begin position="348"/>
        <end position="388"/>
    </location>
</feature>
<keyword evidence="12" id="KW-1185">Reference proteome</keyword>
<evidence type="ECO:0000313" key="11">
    <source>
        <dbReference type="EMBL" id="BBI33290.1"/>
    </source>
</evidence>
<dbReference type="SUPFAM" id="SSF46689">
    <property type="entry name" value="Homeodomain-like"/>
    <property type="match status" value="2"/>
</dbReference>
<protein>
    <recommendedName>
        <fullName evidence="13">AraC family transcriptional regulator</fullName>
    </recommendedName>
</protein>
<evidence type="ECO:0000313" key="12">
    <source>
        <dbReference type="Proteomes" id="UP000289856"/>
    </source>
</evidence>
<dbReference type="PROSITE" id="PS50983">
    <property type="entry name" value="FE_B12_PBP"/>
    <property type="match status" value="1"/>
</dbReference>
<dbReference type="InterPro" id="IPR018060">
    <property type="entry name" value="HTH_AraC"/>
</dbReference>
<keyword evidence="3" id="KW-0813">Transport</keyword>
<evidence type="ECO:0008006" key="13">
    <source>
        <dbReference type="Google" id="ProtNLM"/>
    </source>
</evidence>
<sequence>MQLNEQIVLWNQASIKLMDIRFITMKLHEELRSYRLPANGFLFAMHGHAQIKLDGITHEANRFHILHASKGCCLDICPIEDEFGYYIIYYKAMILLPVRQEILSMMERSSPFQIQYGFAPNNPAAILQKVQLMHKKWEEQGVLERFHVKALFYQFVHELMLQIQSLGIPTLKADLAAQAKNYLHEHYAEPITLDILAERLDSSPRHLSRLFKRETGSSPIDYMIQIRMDKAKELLLTTEATLQEIAVGIGYPDSYYFAKMFKRYVGSAPIRYRMENKKQRTGPNLPSASARYGIVQDSSRLYIDYDNHYQYKGEKKLAMYQSNKTPLAVTLLLCLTLLLSACSTGATNSNSTNGGTQSPSNQASATASNESSINQTAEAEPQKRTVSTVKGDIEVPANPKRVVVLYLLGDVLALGVKPVGVSAVEDEAAFKNELTEAQNLGTWFEPSREAVLALDPDVIIVPSEETYQMLHQIAPTVYIPYEKLSIEERLKKIGEVLGKEGESQTLLDNFNAKVEINKKKLQEAGILDKTVSIMEGGDKDMTVVTTKRYGRGSQVIYEYLGMKGPKTIEQEIENSKDEATGKSVSFEVLADYSGDYIFRSAYEGMTDLSDNVIWNKIPAVKEGRLIEISFGLSYYNDIYSLDKQLDFITDSLLATVK</sequence>
<feature type="domain" description="HTH araC/xylS-type" evidence="9">
    <location>
        <begin position="177"/>
        <end position="275"/>
    </location>
</feature>
<evidence type="ECO:0000259" key="9">
    <source>
        <dbReference type="PROSITE" id="PS01124"/>
    </source>
</evidence>
<evidence type="ECO:0000256" key="8">
    <source>
        <dbReference type="SAM" id="MobiDB-lite"/>
    </source>
</evidence>
<evidence type="ECO:0000256" key="3">
    <source>
        <dbReference type="ARBA" id="ARBA00022448"/>
    </source>
</evidence>
<dbReference type="InterPro" id="IPR051313">
    <property type="entry name" value="Bact_iron-sidero_bind"/>
</dbReference>
<dbReference type="AlphaFoldDB" id="A0A3T1D5A9"/>
<dbReference type="GO" id="GO:0043565">
    <property type="term" value="F:sequence-specific DNA binding"/>
    <property type="evidence" value="ECO:0007669"/>
    <property type="project" value="InterPro"/>
</dbReference>
<evidence type="ECO:0000256" key="4">
    <source>
        <dbReference type="ARBA" id="ARBA00022729"/>
    </source>
</evidence>
<dbReference type="InterPro" id="IPR018062">
    <property type="entry name" value="HTH_AraC-typ_CS"/>
</dbReference>
<dbReference type="Gene3D" id="1.10.10.60">
    <property type="entry name" value="Homeodomain-like"/>
    <property type="match status" value="2"/>
</dbReference>
<organism evidence="11 12">
    <name type="scientific">Cohnella abietis</name>
    <dbReference type="NCBI Taxonomy" id="2507935"/>
    <lineage>
        <taxon>Bacteria</taxon>
        <taxon>Bacillati</taxon>
        <taxon>Bacillota</taxon>
        <taxon>Bacilli</taxon>
        <taxon>Bacillales</taxon>
        <taxon>Paenibacillaceae</taxon>
        <taxon>Cohnella</taxon>
    </lineage>
</organism>
<dbReference type="GO" id="GO:1901678">
    <property type="term" value="P:iron coordination entity transport"/>
    <property type="evidence" value="ECO:0007669"/>
    <property type="project" value="UniProtKB-ARBA"/>
</dbReference>
<dbReference type="Pfam" id="PF01497">
    <property type="entry name" value="Peripla_BP_2"/>
    <property type="match status" value="1"/>
</dbReference>
<dbReference type="InterPro" id="IPR009057">
    <property type="entry name" value="Homeodomain-like_sf"/>
</dbReference>
<dbReference type="GO" id="GO:0003700">
    <property type="term" value="F:DNA-binding transcription factor activity"/>
    <property type="evidence" value="ECO:0007669"/>
    <property type="project" value="InterPro"/>
</dbReference>
<dbReference type="GO" id="GO:0030288">
    <property type="term" value="C:outer membrane-bounded periplasmic space"/>
    <property type="evidence" value="ECO:0007669"/>
    <property type="project" value="TreeGrafter"/>
</dbReference>
<gene>
    <name evidence="11" type="ORF">KCTCHS21_26890</name>
</gene>
<dbReference type="KEGG" id="cohn:KCTCHS21_26890"/>
<feature type="domain" description="Fe/B12 periplasmic-binding" evidence="10">
    <location>
        <begin position="401"/>
        <end position="656"/>
    </location>
</feature>
<dbReference type="SMART" id="SM00342">
    <property type="entry name" value="HTH_ARAC"/>
    <property type="match status" value="1"/>
</dbReference>
<proteinExistence type="inferred from homology"/>
<dbReference type="RefSeq" id="WP_130608758.1">
    <property type="nucleotide sequence ID" value="NZ_AP019400.1"/>
</dbReference>
<dbReference type="PANTHER" id="PTHR30532:SF29">
    <property type="entry name" value="FE(3+) DICITRATE-BINDING PERIPLASMIC PROTEIN"/>
    <property type="match status" value="1"/>
</dbReference>
<name>A0A3T1D5A9_9BACL</name>
<dbReference type="InterPro" id="IPR002491">
    <property type="entry name" value="ABC_transptr_periplasmic_BD"/>
</dbReference>
<feature type="compositionally biased region" description="Polar residues" evidence="8">
    <location>
        <begin position="348"/>
        <end position="377"/>
    </location>
</feature>
<comment type="similarity">
    <text evidence="2">Belongs to the bacterial solute-binding protein 8 family.</text>
</comment>
<evidence type="ECO:0000256" key="1">
    <source>
        <dbReference type="ARBA" id="ARBA00004196"/>
    </source>
</evidence>
<dbReference type="PROSITE" id="PS00041">
    <property type="entry name" value="HTH_ARAC_FAMILY_1"/>
    <property type="match status" value="1"/>
</dbReference>
<dbReference type="SUPFAM" id="SSF53807">
    <property type="entry name" value="Helical backbone' metal receptor"/>
    <property type="match status" value="1"/>
</dbReference>
<dbReference type="Gene3D" id="3.40.50.1980">
    <property type="entry name" value="Nitrogenase molybdenum iron protein domain"/>
    <property type="match status" value="2"/>
</dbReference>
<dbReference type="OrthoDB" id="2652069at2"/>
<dbReference type="EMBL" id="AP019400">
    <property type="protein sequence ID" value="BBI33290.1"/>
    <property type="molecule type" value="Genomic_DNA"/>
</dbReference>
<dbReference type="Pfam" id="PF12833">
    <property type="entry name" value="HTH_18"/>
    <property type="match status" value="1"/>
</dbReference>